<protein>
    <submittedName>
        <fullName evidence="1">Uncharacterized protein</fullName>
    </submittedName>
</protein>
<evidence type="ECO:0000313" key="1">
    <source>
        <dbReference type="EMBL" id="KAI8011096.1"/>
    </source>
</evidence>
<evidence type="ECO:0000313" key="2">
    <source>
        <dbReference type="Proteomes" id="UP001060215"/>
    </source>
</evidence>
<gene>
    <name evidence="1" type="ORF">LOK49_LG06G02955</name>
</gene>
<accession>A0ACC0HGN7</accession>
<proteinExistence type="predicted"/>
<dbReference type="Proteomes" id="UP001060215">
    <property type="component" value="Chromosome 5"/>
</dbReference>
<keyword evidence="2" id="KW-1185">Reference proteome</keyword>
<sequence>MELNLEETTEEEDHLIRSTKKIKSYVTLIEAVFDNETNMEFEVSKEGLPPHATNDLRSPTSLPSKAFKDALNQSRRGDYIFDSRVEILSSDEKDNETEGYHEIQHSYSEQLGVPKSPSDMNYNSVPLPRSTDLAMVESMSPLTPSVTLLAIHNLIHNLSKPQEKASDPPDLGEATHRTSHKPTADRPDDRGGRILKSD</sequence>
<dbReference type="EMBL" id="CM045762">
    <property type="protein sequence ID" value="KAI8011096.1"/>
    <property type="molecule type" value="Genomic_DNA"/>
</dbReference>
<comment type="caution">
    <text evidence="1">The sequence shown here is derived from an EMBL/GenBank/DDBJ whole genome shotgun (WGS) entry which is preliminary data.</text>
</comment>
<organism evidence="1 2">
    <name type="scientific">Camellia lanceoleosa</name>
    <dbReference type="NCBI Taxonomy" id="1840588"/>
    <lineage>
        <taxon>Eukaryota</taxon>
        <taxon>Viridiplantae</taxon>
        <taxon>Streptophyta</taxon>
        <taxon>Embryophyta</taxon>
        <taxon>Tracheophyta</taxon>
        <taxon>Spermatophyta</taxon>
        <taxon>Magnoliopsida</taxon>
        <taxon>eudicotyledons</taxon>
        <taxon>Gunneridae</taxon>
        <taxon>Pentapetalae</taxon>
        <taxon>asterids</taxon>
        <taxon>Ericales</taxon>
        <taxon>Theaceae</taxon>
        <taxon>Camellia</taxon>
    </lineage>
</organism>
<reference evidence="1 2" key="1">
    <citation type="journal article" date="2022" name="Plant J.">
        <title>Chromosome-level genome of Camellia lanceoleosa provides a valuable resource for understanding genome evolution and self-incompatibility.</title>
        <authorList>
            <person name="Gong W."/>
            <person name="Xiao S."/>
            <person name="Wang L."/>
            <person name="Liao Z."/>
            <person name="Chang Y."/>
            <person name="Mo W."/>
            <person name="Hu G."/>
            <person name="Li W."/>
            <person name="Zhao G."/>
            <person name="Zhu H."/>
            <person name="Hu X."/>
            <person name="Ji K."/>
            <person name="Xiang X."/>
            <person name="Song Q."/>
            <person name="Yuan D."/>
            <person name="Jin S."/>
            <person name="Zhang L."/>
        </authorList>
    </citation>
    <scope>NUCLEOTIDE SEQUENCE [LARGE SCALE GENOMIC DNA]</scope>
    <source>
        <strain evidence="1">SQ_2022a</strain>
    </source>
</reference>
<name>A0ACC0HGN7_9ERIC</name>